<dbReference type="GO" id="GO:0005524">
    <property type="term" value="F:ATP binding"/>
    <property type="evidence" value="ECO:0007669"/>
    <property type="project" value="UniProtKB-KW"/>
</dbReference>
<name>A0AAP2CFB4_9BACT</name>
<organism evidence="5 6">
    <name type="scientific">Litoribacter ruber</name>
    <dbReference type="NCBI Taxonomy" id="702568"/>
    <lineage>
        <taxon>Bacteria</taxon>
        <taxon>Pseudomonadati</taxon>
        <taxon>Bacteroidota</taxon>
        <taxon>Cytophagia</taxon>
        <taxon>Cytophagales</taxon>
        <taxon>Cyclobacteriaceae</taxon>
        <taxon>Litoribacter</taxon>
    </lineage>
</organism>
<sequence>MSYLKIDNISKQYDEKNIALRQVGFALKKGEVVSVLGESGSGKSTLLRIIAGLEIQDEGRVYLEDEKILNPAEKLVAGYDEIKLIHQQYKLYLNSTVEENIGRPLLLYDKDYRRERVEEILQMLNLHAFRHKLPKQLSGGQQQKVAIGRALSIEPEVLLLDEPFSSLDTIQKRELIEELRHIFEDSDMTVIFVTHDLDDALLMSKKLFILKDGELVQKGAPRDIFRKPKNLYTAQLFSHLNPIPGNGEAFIRPSDVKIEKVDGRLEAEIISAQYLIHYTQLTVRLKDTDVIWKVEDQNRLYQKGDSIGLSFHEENIISFSPQ</sequence>
<proteinExistence type="predicted"/>
<dbReference type="InterPro" id="IPR008995">
    <property type="entry name" value="Mo/tungstate-bd_C_term_dom"/>
</dbReference>
<reference evidence="5 6" key="1">
    <citation type="submission" date="2021-05" db="EMBL/GenBank/DDBJ databases">
        <authorList>
            <person name="Zhang Z.D."/>
            <person name="Osman G."/>
        </authorList>
    </citation>
    <scope>NUCLEOTIDE SEQUENCE [LARGE SCALE GENOMIC DNA]</scope>
    <source>
        <strain evidence="5 6">KCTC 32217</strain>
    </source>
</reference>
<keyword evidence="6" id="KW-1185">Reference proteome</keyword>
<evidence type="ECO:0000259" key="4">
    <source>
        <dbReference type="PROSITE" id="PS50893"/>
    </source>
</evidence>
<dbReference type="GO" id="GO:0022857">
    <property type="term" value="F:transmembrane transporter activity"/>
    <property type="evidence" value="ECO:0007669"/>
    <property type="project" value="InterPro"/>
</dbReference>
<dbReference type="PROSITE" id="PS00211">
    <property type="entry name" value="ABC_TRANSPORTER_1"/>
    <property type="match status" value="1"/>
</dbReference>
<dbReference type="GO" id="GO:0043190">
    <property type="term" value="C:ATP-binding cassette (ABC) transporter complex"/>
    <property type="evidence" value="ECO:0007669"/>
    <property type="project" value="InterPro"/>
</dbReference>
<accession>A0AAP2CFB4</accession>
<dbReference type="SUPFAM" id="SSF50331">
    <property type="entry name" value="MOP-like"/>
    <property type="match status" value="1"/>
</dbReference>
<dbReference type="GO" id="GO:0016887">
    <property type="term" value="F:ATP hydrolysis activity"/>
    <property type="evidence" value="ECO:0007669"/>
    <property type="project" value="InterPro"/>
</dbReference>
<evidence type="ECO:0000256" key="3">
    <source>
        <dbReference type="ARBA" id="ARBA00022840"/>
    </source>
</evidence>
<dbReference type="PANTHER" id="PTHR42781">
    <property type="entry name" value="SPERMIDINE/PUTRESCINE IMPORT ATP-BINDING PROTEIN POTA"/>
    <property type="match status" value="1"/>
</dbReference>
<dbReference type="InterPro" id="IPR027417">
    <property type="entry name" value="P-loop_NTPase"/>
</dbReference>
<evidence type="ECO:0000256" key="2">
    <source>
        <dbReference type="ARBA" id="ARBA00022741"/>
    </source>
</evidence>
<evidence type="ECO:0000313" key="5">
    <source>
        <dbReference type="EMBL" id="MBS9522655.1"/>
    </source>
</evidence>
<protein>
    <submittedName>
        <fullName evidence="5">ABC transporter ATP-binding protein</fullName>
    </submittedName>
</protein>
<dbReference type="AlphaFoldDB" id="A0AAP2CFB4"/>
<dbReference type="InterPro" id="IPR003593">
    <property type="entry name" value="AAA+_ATPase"/>
</dbReference>
<keyword evidence="3 5" id="KW-0067">ATP-binding</keyword>
<gene>
    <name evidence="5" type="ORF">KI659_01390</name>
</gene>
<dbReference type="EMBL" id="JAHCMY010000001">
    <property type="protein sequence ID" value="MBS9522655.1"/>
    <property type="molecule type" value="Genomic_DNA"/>
</dbReference>
<dbReference type="Pfam" id="PF08402">
    <property type="entry name" value="TOBE_2"/>
    <property type="match status" value="1"/>
</dbReference>
<comment type="caution">
    <text evidence="5">The sequence shown here is derived from an EMBL/GenBank/DDBJ whole genome shotgun (WGS) entry which is preliminary data.</text>
</comment>
<dbReference type="Proteomes" id="UP001319104">
    <property type="component" value="Unassembled WGS sequence"/>
</dbReference>
<evidence type="ECO:0000256" key="1">
    <source>
        <dbReference type="ARBA" id="ARBA00022448"/>
    </source>
</evidence>
<dbReference type="PROSITE" id="PS50893">
    <property type="entry name" value="ABC_TRANSPORTER_2"/>
    <property type="match status" value="1"/>
</dbReference>
<dbReference type="SUPFAM" id="SSF52540">
    <property type="entry name" value="P-loop containing nucleoside triphosphate hydrolases"/>
    <property type="match status" value="1"/>
</dbReference>
<dbReference type="Gene3D" id="3.40.50.300">
    <property type="entry name" value="P-loop containing nucleotide triphosphate hydrolases"/>
    <property type="match status" value="1"/>
</dbReference>
<keyword evidence="2" id="KW-0547">Nucleotide-binding</keyword>
<dbReference type="InterPro" id="IPR050093">
    <property type="entry name" value="ABC_SmlMolc_Importer"/>
</dbReference>
<dbReference type="RefSeq" id="WP_213943549.1">
    <property type="nucleotide sequence ID" value="NZ_JAHCMY010000001.1"/>
</dbReference>
<dbReference type="InterPro" id="IPR013611">
    <property type="entry name" value="Transp-assoc_OB_typ2"/>
</dbReference>
<evidence type="ECO:0000313" key="6">
    <source>
        <dbReference type="Proteomes" id="UP001319104"/>
    </source>
</evidence>
<keyword evidence="1" id="KW-0813">Transport</keyword>
<dbReference type="SMART" id="SM00382">
    <property type="entry name" value="AAA"/>
    <property type="match status" value="1"/>
</dbReference>
<dbReference type="InterPro" id="IPR003439">
    <property type="entry name" value="ABC_transporter-like_ATP-bd"/>
</dbReference>
<dbReference type="Pfam" id="PF00005">
    <property type="entry name" value="ABC_tran"/>
    <property type="match status" value="1"/>
</dbReference>
<feature type="domain" description="ABC transporter" evidence="4">
    <location>
        <begin position="4"/>
        <end position="237"/>
    </location>
</feature>
<dbReference type="InterPro" id="IPR017871">
    <property type="entry name" value="ABC_transporter-like_CS"/>
</dbReference>
<dbReference type="PANTHER" id="PTHR42781:SF4">
    <property type="entry name" value="SPERMIDINE_PUTRESCINE IMPORT ATP-BINDING PROTEIN POTA"/>
    <property type="match status" value="1"/>
</dbReference>